<dbReference type="HOGENOM" id="CLU_449540_0_0_0"/>
<feature type="domain" description="Diol dehydratase reactivase ATPase-like" evidence="1">
    <location>
        <begin position="277"/>
        <end position="601"/>
    </location>
</feature>
<dbReference type="InterPro" id="IPR012340">
    <property type="entry name" value="NA-bd_OB-fold"/>
</dbReference>
<evidence type="ECO:0000259" key="1">
    <source>
        <dbReference type="Pfam" id="PF08841"/>
    </source>
</evidence>
<accession>U7VEM7</accession>
<dbReference type="RefSeq" id="WP_023049718.1">
    <property type="nucleotide sequence ID" value="NZ_CP173062.2"/>
</dbReference>
<dbReference type="EMBL" id="AXZF01000005">
    <property type="protein sequence ID" value="ERT69966.1"/>
    <property type="molecule type" value="Genomic_DNA"/>
</dbReference>
<dbReference type="InterPro" id="IPR009191">
    <property type="entry name" value="DDRA"/>
</dbReference>
<gene>
    <name evidence="3" type="ORF">HMPREF0202_00169</name>
</gene>
<evidence type="ECO:0008006" key="5">
    <source>
        <dbReference type="Google" id="ProtNLM"/>
    </source>
</evidence>
<evidence type="ECO:0000313" key="4">
    <source>
        <dbReference type="Proteomes" id="UP000017081"/>
    </source>
</evidence>
<dbReference type="STRING" id="1319815.HMPREF0202_00169"/>
<dbReference type="Gene3D" id="3.90.470.30">
    <property type="match status" value="1"/>
</dbReference>
<dbReference type="InterPro" id="IPR030994">
    <property type="entry name" value="DDR_dom"/>
</dbReference>
<evidence type="ECO:0000259" key="2">
    <source>
        <dbReference type="Pfam" id="PF18427"/>
    </source>
</evidence>
<keyword evidence="4" id="KW-1185">Reference proteome</keyword>
<dbReference type="Proteomes" id="UP000017081">
    <property type="component" value="Unassembled WGS sequence"/>
</dbReference>
<dbReference type="PATRIC" id="fig|1319815.3.peg.163"/>
<dbReference type="Pfam" id="PF18427">
    <property type="entry name" value="DDR_swiveling"/>
    <property type="match status" value="1"/>
</dbReference>
<dbReference type="SUPFAM" id="SSF53067">
    <property type="entry name" value="Actin-like ATPase domain"/>
    <property type="match status" value="2"/>
</dbReference>
<dbReference type="NCBIfam" id="TIGR04491">
    <property type="entry name" value="reactive_PduG"/>
    <property type="match status" value="1"/>
</dbReference>
<dbReference type="eggNOG" id="COG0248">
    <property type="taxonomic scope" value="Bacteria"/>
</dbReference>
<name>U7VEM7_9FUSO</name>
<feature type="domain" description="DD-reactivating factor swiveling" evidence="2">
    <location>
        <begin position="92"/>
        <end position="256"/>
    </location>
</feature>
<comment type="caution">
    <text evidence="3">The sequence shown here is derived from an EMBL/GenBank/DDBJ whole genome shotgun (WGS) entry which is preliminary data.</text>
</comment>
<dbReference type="InterPro" id="IPR028975">
    <property type="entry name" value="DDRA_swiveling_dom_sf"/>
</dbReference>
<evidence type="ECO:0000313" key="3">
    <source>
        <dbReference type="EMBL" id="ERT69966.1"/>
    </source>
</evidence>
<dbReference type="Pfam" id="PF08841">
    <property type="entry name" value="DDR"/>
    <property type="match status" value="1"/>
</dbReference>
<dbReference type="InterPro" id="IPR040916">
    <property type="entry name" value="DDR_swiveling"/>
</dbReference>
<organism evidence="3 4">
    <name type="scientific">Cetobacterium somerae ATCC BAA-474</name>
    <dbReference type="NCBI Taxonomy" id="1319815"/>
    <lineage>
        <taxon>Bacteria</taxon>
        <taxon>Fusobacteriati</taxon>
        <taxon>Fusobacteriota</taxon>
        <taxon>Fusobacteriia</taxon>
        <taxon>Fusobacteriales</taxon>
        <taxon>Fusobacteriaceae</taxon>
        <taxon>Cetobacterium</taxon>
    </lineage>
</organism>
<protein>
    <recommendedName>
        <fullName evidence="5">Glycerol dehydratase reactivation factor, large subunit</fullName>
    </recommendedName>
</protein>
<dbReference type="Gene3D" id="3.30.420.40">
    <property type="match status" value="2"/>
</dbReference>
<dbReference type="Gene3D" id="2.40.50.140">
    <property type="entry name" value="Nucleic acid-binding proteins"/>
    <property type="match status" value="1"/>
</dbReference>
<proteinExistence type="predicted"/>
<dbReference type="SUPFAM" id="SSF82317">
    <property type="entry name" value="Swiveling domain of dehydratase reactivase alpha subunit"/>
    <property type="match status" value="1"/>
</dbReference>
<dbReference type="Gene3D" id="3.50.30.70">
    <property type="entry name" value="Swiveling domain of dehydratase reactivase alpha subunit"/>
    <property type="match status" value="1"/>
</dbReference>
<sequence>MKIIAGIDIGNATTEVALARVTDSEIKFLGSSLYKTTGLKGTEENIEGIKKAIFSLLEKLDFKLEDLDLIRINEATPVIGDVSMETITETIITESTMIGHNPDTPGGCGIGIGLTINIDNLKELKCSLLDEEYIVIANKDKNFLEIAKILNSEINRGVKIKGAILQRDDGVLVNNRLLIKIPIVDEVQLIEKIPLGVKCCIEVAEKGRVIEKISNPYGIATIFNLTSEETKKVVPLSKALIGNRSGVVIKTPQGDVKEKIIPAGNIYIKGCKTTEEVGIQEGAEKIMEKISFLNVQDIFGEDGTNVGGMLRNVKNTMSKFTGENIEDIKIKDLLAVDTFVPQRIKGGLAGEFMLENAVGLAVMVGTEKNQMENLARLIKSELGIEVEVGGVEADMAIKGALTTPGTGKPLAIIDIGAGSTDACSIDKFGRKAHTHLAGAGNMVTLLIQKELGVENFNLAEDIKKYPLAKVESFFHIRYEDGSVQFFNEPLSPSIYAKNVLVKNGELIPIDIQNTLERIRDIRRESKRRVFVANSERALKKISLTKNIRDFEFVIIVGGSALDFEIPEMITEALSKYGVVAGCGNIRGIEGPRNAVATGLVLGDREC</sequence>
<reference evidence="3 4" key="1">
    <citation type="submission" date="2013-08" db="EMBL/GenBank/DDBJ databases">
        <authorList>
            <person name="Weinstock G."/>
            <person name="Sodergren E."/>
            <person name="Wylie T."/>
            <person name="Fulton L."/>
            <person name="Fulton R."/>
            <person name="Fronick C."/>
            <person name="O'Laughlin M."/>
            <person name="Godfrey J."/>
            <person name="Miner T."/>
            <person name="Herter B."/>
            <person name="Appelbaum E."/>
            <person name="Cordes M."/>
            <person name="Lek S."/>
            <person name="Wollam A."/>
            <person name="Pepin K.H."/>
            <person name="Palsikar V.B."/>
            <person name="Mitreva M."/>
            <person name="Wilson R.K."/>
        </authorList>
    </citation>
    <scope>NUCLEOTIDE SEQUENCE [LARGE SCALE GENOMIC DNA]</scope>
    <source>
        <strain evidence="3 4">ATCC BAA-474</strain>
    </source>
</reference>
<dbReference type="InterPro" id="IPR043129">
    <property type="entry name" value="ATPase_NBD"/>
</dbReference>
<dbReference type="AlphaFoldDB" id="U7VEM7"/>